<dbReference type="PROSITE" id="PS00211">
    <property type="entry name" value="ABC_TRANSPORTER_1"/>
    <property type="match status" value="1"/>
</dbReference>
<proteinExistence type="inferred from homology"/>
<dbReference type="CDD" id="cd03220">
    <property type="entry name" value="ABC_KpsT_Wzt"/>
    <property type="match status" value="1"/>
</dbReference>
<dbReference type="PANTHER" id="PTHR46743:SF2">
    <property type="entry name" value="TEICHOIC ACIDS EXPORT ATP-BINDING PROTEIN TAGH"/>
    <property type="match status" value="1"/>
</dbReference>
<evidence type="ECO:0000256" key="1">
    <source>
        <dbReference type="ARBA" id="ARBA00005417"/>
    </source>
</evidence>
<evidence type="ECO:0000313" key="6">
    <source>
        <dbReference type="EMBL" id="MCW6535125.1"/>
    </source>
</evidence>
<dbReference type="Pfam" id="PF00005">
    <property type="entry name" value="ABC_tran"/>
    <property type="match status" value="1"/>
</dbReference>
<dbReference type="GO" id="GO:0016020">
    <property type="term" value="C:membrane"/>
    <property type="evidence" value="ECO:0007669"/>
    <property type="project" value="InterPro"/>
</dbReference>
<dbReference type="SUPFAM" id="SSF52540">
    <property type="entry name" value="P-loop containing nucleoside triphosphate hydrolases"/>
    <property type="match status" value="1"/>
</dbReference>
<gene>
    <name evidence="6" type="ORF">NEE01_10040</name>
</gene>
<comment type="similarity">
    <text evidence="1">Belongs to the ABC transporter superfamily.</text>
</comment>
<keyword evidence="2" id="KW-0813">Transport</keyword>
<dbReference type="InterPro" id="IPR017871">
    <property type="entry name" value="ABC_transporter-like_CS"/>
</dbReference>
<dbReference type="GO" id="GO:0140359">
    <property type="term" value="F:ABC-type transporter activity"/>
    <property type="evidence" value="ECO:0007669"/>
    <property type="project" value="InterPro"/>
</dbReference>
<dbReference type="GO" id="GO:0005524">
    <property type="term" value="F:ATP binding"/>
    <property type="evidence" value="ECO:0007669"/>
    <property type="project" value="UniProtKB-KW"/>
</dbReference>
<evidence type="ECO:0000256" key="2">
    <source>
        <dbReference type="ARBA" id="ARBA00022448"/>
    </source>
</evidence>
<dbReference type="RefSeq" id="WP_265268811.1">
    <property type="nucleotide sequence ID" value="NZ_JANFAV010000005.1"/>
</dbReference>
<dbReference type="Proteomes" id="UP001165565">
    <property type="component" value="Unassembled WGS sequence"/>
</dbReference>
<keyword evidence="7" id="KW-1185">Reference proteome</keyword>
<dbReference type="Gene3D" id="3.40.50.300">
    <property type="entry name" value="P-loop containing nucleotide triphosphate hydrolases"/>
    <property type="match status" value="1"/>
</dbReference>
<dbReference type="InterPro" id="IPR003439">
    <property type="entry name" value="ABC_transporter-like_ATP-bd"/>
</dbReference>
<dbReference type="PANTHER" id="PTHR46743">
    <property type="entry name" value="TEICHOIC ACIDS EXPORT ATP-BINDING PROTEIN TAGH"/>
    <property type="match status" value="1"/>
</dbReference>
<evidence type="ECO:0000313" key="7">
    <source>
        <dbReference type="Proteomes" id="UP001165565"/>
    </source>
</evidence>
<accession>A0AA41Z6X6</accession>
<dbReference type="GO" id="GO:0016887">
    <property type="term" value="F:ATP hydrolysis activity"/>
    <property type="evidence" value="ECO:0007669"/>
    <property type="project" value="InterPro"/>
</dbReference>
<comment type="caution">
    <text evidence="6">The sequence shown here is derived from an EMBL/GenBank/DDBJ whole genome shotgun (WGS) entry which is preliminary data.</text>
</comment>
<name>A0AA41Z6X6_9SPHN</name>
<dbReference type="InterPro" id="IPR003593">
    <property type="entry name" value="AAA+_ATPase"/>
</dbReference>
<protein>
    <submittedName>
        <fullName evidence="6">ABC transporter ATP-binding protein</fullName>
    </submittedName>
</protein>
<dbReference type="SMART" id="SM00382">
    <property type="entry name" value="AAA"/>
    <property type="match status" value="1"/>
</dbReference>
<dbReference type="InterPro" id="IPR015860">
    <property type="entry name" value="ABC_transpr_TagH-like"/>
</dbReference>
<evidence type="ECO:0000259" key="5">
    <source>
        <dbReference type="PROSITE" id="PS50893"/>
    </source>
</evidence>
<feature type="domain" description="ABC transporter" evidence="5">
    <location>
        <begin position="28"/>
        <end position="238"/>
    </location>
</feature>
<dbReference type="PROSITE" id="PS50893">
    <property type="entry name" value="ABC_TRANSPORTER_2"/>
    <property type="match status" value="1"/>
</dbReference>
<sequence length="238" mass="26206">MTNLPELLTPPREERAGHVQPGGAIVADRISKIYETPTGPKRVLTDINFTIARGQKLAVLGRNGAGKSTLVKIIGGVERPTTGAIRRGMSMSWPLAFGGGFEASMTGFDNIRFIARIYNHPIEETIARVDDFAELGSNLLLPVKYYSSGMRARLAFALTLAIDFDCFLIDEVIAVGDQRFHQKCHDALFRDRRDAAMILVSHDTGIIREYCSSALILKNGYGREFADLDLAISIYATL</sequence>
<dbReference type="EMBL" id="JANFAV010000005">
    <property type="protein sequence ID" value="MCW6535125.1"/>
    <property type="molecule type" value="Genomic_DNA"/>
</dbReference>
<reference evidence="6" key="1">
    <citation type="submission" date="2022-06" db="EMBL/GenBank/DDBJ databases">
        <title>Sphingomonas sp. nov. isolated from rhizosphere soil of tomato.</title>
        <authorList>
            <person name="Dong H."/>
            <person name="Gao R."/>
        </authorList>
    </citation>
    <scope>NUCLEOTIDE SEQUENCE</scope>
    <source>
        <strain evidence="6">MMSM24</strain>
    </source>
</reference>
<dbReference type="InterPro" id="IPR050683">
    <property type="entry name" value="Bact_Polysacc_Export_ATP-bd"/>
</dbReference>
<evidence type="ECO:0000256" key="4">
    <source>
        <dbReference type="ARBA" id="ARBA00022840"/>
    </source>
</evidence>
<dbReference type="AlphaFoldDB" id="A0AA41Z6X6"/>
<evidence type="ECO:0000256" key="3">
    <source>
        <dbReference type="ARBA" id="ARBA00022741"/>
    </source>
</evidence>
<keyword evidence="4 6" id="KW-0067">ATP-binding</keyword>
<keyword evidence="3" id="KW-0547">Nucleotide-binding</keyword>
<organism evidence="6 7">
    <name type="scientific">Sphingomonas lycopersici</name>
    <dbReference type="NCBI Taxonomy" id="2951807"/>
    <lineage>
        <taxon>Bacteria</taxon>
        <taxon>Pseudomonadati</taxon>
        <taxon>Pseudomonadota</taxon>
        <taxon>Alphaproteobacteria</taxon>
        <taxon>Sphingomonadales</taxon>
        <taxon>Sphingomonadaceae</taxon>
        <taxon>Sphingomonas</taxon>
    </lineage>
</organism>
<dbReference type="InterPro" id="IPR027417">
    <property type="entry name" value="P-loop_NTPase"/>
</dbReference>